<keyword evidence="4" id="KW-0862">Zinc</keyword>
<dbReference type="PROSITE" id="PS50188">
    <property type="entry name" value="B302_SPRY"/>
    <property type="match status" value="1"/>
</dbReference>
<keyword evidence="3 7" id="KW-0863">Zinc-finger</keyword>
<sequence length="469" mass="53648">MASYDLREELKCPICWEIYIDPVSLKCGHSFCQDCITRQLITQKGCGCYSCPHCKEESKEWPTLHKNVALCNISEHFLSKHSQGNRQCSIHKLDLTYYCTQDAACICDQCSENEHQGHQMESLGEASEKKKASLKNVQQNLITKRDEMENKVQSLQGRRRKVEEKATCEKDKVSALFKDLKGQLEDLEKGVLKEISISAQRVSALVSDLIDQLVIKKGELSRKLRDIDRELRTMTDPLTVLQESEIGDLYSTDQSGSEDIQKQEGMDLDTTWISHVIQTGVSHITGIVACFYLKEPADIMLDVNTAHNDILISEDLKAASYSPKQNRPKTRERFQDYTQVISSQSFSSGQHYWEVDVGESEYWSIGMCYPSIERGGYQAQNECNKKSWCLRRSGNWYSVIQDNKWIELPASISSDRLRIYLDYESGQISFYEFSNPIKHIYTFTATFTEPLHAALRIWKGCVKISNSGE</sequence>
<name>A0AAV3B5F1_PYXAD</name>
<feature type="domain" description="RING-type" evidence="9">
    <location>
        <begin position="12"/>
        <end position="55"/>
    </location>
</feature>
<dbReference type="SUPFAM" id="SSF49899">
    <property type="entry name" value="Concanavalin A-like lectins/glucanases"/>
    <property type="match status" value="1"/>
</dbReference>
<dbReference type="Pfam" id="PF00622">
    <property type="entry name" value="SPRY"/>
    <property type="match status" value="1"/>
</dbReference>
<keyword evidence="5" id="KW-0391">Immunity</keyword>
<gene>
    <name evidence="12" type="ORF">GDO54_006285</name>
</gene>
<feature type="domain" description="B30.2/SPRY" evidence="11">
    <location>
        <begin position="279"/>
        <end position="469"/>
    </location>
</feature>
<dbReference type="SMART" id="SM00336">
    <property type="entry name" value="BBOX"/>
    <property type="match status" value="1"/>
</dbReference>
<evidence type="ECO:0000313" key="13">
    <source>
        <dbReference type="Proteomes" id="UP001181693"/>
    </source>
</evidence>
<keyword evidence="6 8" id="KW-0175">Coiled coil</keyword>
<dbReference type="PROSITE" id="PS00518">
    <property type="entry name" value="ZF_RING_1"/>
    <property type="match status" value="1"/>
</dbReference>
<dbReference type="CDD" id="cd12891">
    <property type="entry name" value="SPRY_PRY_C-I_2"/>
    <property type="match status" value="1"/>
</dbReference>
<dbReference type="Pfam" id="PF00643">
    <property type="entry name" value="zf-B_box"/>
    <property type="match status" value="1"/>
</dbReference>
<evidence type="ECO:0000256" key="8">
    <source>
        <dbReference type="SAM" id="Coils"/>
    </source>
</evidence>
<dbReference type="InterPro" id="IPR051051">
    <property type="entry name" value="E3_ubiq-ligase_TRIM/RNF"/>
</dbReference>
<dbReference type="PROSITE" id="PS50089">
    <property type="entry name" value="ZF_RING_2"/>
    <property type="match status" value="1"/>
</dbReference>
<dbReference type="InterPro" id="IPR003877">
    <property type="entry name" value="SPRY_dom"/>
</dbReference>
<dbReference type="PANTHER" id="PTHR25465">
    <property type="entry name" value="B-BOX DOMAIN CONTAINING"/>
    <property type="match status" value="1"/>
</dbReference>
<dbReference type="GO" id="GO:0045087">
    <property type="term" value="P:innate immune response"/>
    <property type="evidence" value="ECO:0007669"/>
    <property type="project" value="UniProtKB-KW"/>
</dbReference>
<evidence type="ECO:0000256" key="7">
    <source>
        <dbReference type="PROSITE-ProRule" id="PRU00024"/>
    </source>
</evidence>
<evidence type="ECO:0000259" key="9">
    <source>
        <dbReference type="PROSITE" id="PS50089"/>
    </source>
</evidence>
<dbReference type="InterPro" id="IPR003879">
    <property type="entry name" value="Butyrophylin_SPRY"/>
</dbReference>
<keyword evidence="2" id="KW-0479">Metal-binding</keyword>
<reference evidence="12" key="1">
    <citation type="thesis" date="2020" institute="ProQuest LLC" country="789 East Eisenhower Parkway, Ann Arbor, MI, USA">
        <title>Comparative Genomics and Chromosome Evolution.</title>
        <authorList>
            <person name="Mudd A.B."/>
        </authorList>
    </citation>
    <scope>NUCLEOTIDE SEQUENCE</scope>
    <source>
        <strain evidence="12">1538</strain>
        <tissue evidence="12">Blood</tissue>
    </source>
</reference>
<evidence type="ECO:0000313" key="12">
    <source>
        <dbReference type="EMBL" id="DBA30278.1"/>
    </source>
</evidence>
<dbReference type="CDD" id="cd19769">
    <property type="entry name" value="Bbox2_TRIM16-like"/>
    <property type="match status" value="1"/>
</dbReference>
<dbReference type="Proteomes" id="UP001181693">
    <property type="component" value="Unassembled WGS sequence"/>
</dbReference>
<dbReference type="Gene3D" id="3.30.40.10">
    <property type="entry name" value="Zinc/RING finger domain, C3HC4 (zinc finger)"/>
    <property type="match status" value="1"/>
</dbReference>
<dbReference type="PRINTS" id="PR01407">
    <property type="entry name" value="BUTYPHLNCDUF"/>
</dbReference>
<proteinExistence type="predicted"/>
<keyword evidence="13" id="KW-1185">Reference proteome</keyword>
<accession>A0AAV3B5F1</accession>
<dbReference type="InterPro" id="IPR017907">
    <property type="entry name" value="Znf_RING_CS"/>
</dbReference>
<evidence type="ECO:0000259" key="10">
    <source>
        <dbReference type="PROSITE" id="PS50119"/>
    </source>
</evidence>
<dbReference type="SUPFAM" id="SSF57850">
    <property type="entry name" value="RING/U-box"/>
    <property type="match status" value="1"/>
</dbReference>
<dbReference type="Pfam" id="PF13765">
    <property type="entry name" value="PRY"/>
    <property type="match status" value="1"/>
</dbReference>
<dbReference type="Gene3D" id="3.30.160.60">
    <property type="entry name" value="Classic Zinc Finger"/>
    <property type="match status" value="1"/>
</dbReference>
<dbReference type="InterPro" id="IPR001870">
    <property type="entry name" value="B30.2/SPRY"/>
</dbReference>
<dbReference type="AlphaFoldDB" id="A0AAV3B5F1"/>
<dbReference type="SUPFAM" id="SSF57845">
    <property type="entry name" value="B-box zinc-binding domain"/>
    <property type="match status" value="1"/>
</dbReference>
<dbReference type="SMART" id="SM00449">
    <property type="entry name" value="SPRY"/>
    <property type="match status" value="1"/>
</dbReference>
<dbReference type="Gene3D" id="2.60.120.920">
    <property type="match status" value="1"/>
</dbReference>
<keyword evidence="1" id="KW-0399">Innate immunity</keyword>
<feature type="coiled-coil region" evidence="8">
    <location>
        <begin position="131"/>
        <end position="165"/>
    </location>
</feature>
<dbReference type="SMART" id="SM00184">
    <property type="entry name" value="RING"/>
    <property type="match status" value="1"/>
</dbReference>
<organism evidence="12 13">
    <name type="scientific">Pyxicephalus adspersus</name>
    <name type="common">African bullfrog</name>
    <dbReference type="NCBI Taxonomy" id="30357"/>
    <lineage>
        <taxon>Eukaryota</taxon>
        <taxon>Metazoa</taxon>
        <taxon>Chordata</taxon>
        <taxon>Craniata</taxon>
        <taxon>Vertebrata</taxon>
        <taxon>Euteleostomi</taxon>
        <taxon>Amphibia</taxon>
        <taxon>Batrachia</taxon>
        <taxon>Anura</taxon>
        <taxon>Neobatrachia</taxon>
        <taxon>Ranoidea</taxon>
        <taxon>Pyxicephalidae</taxon>
        <taxon>Pyxicephalinae</taxon>
        <taxon>Pyxicephalus</taxon>
    </lineage>
</organism>
<dbReference type="InterPro" id="IPR006574">
    <property type="entry name" value="PRY"/>
</dbReference>
<dbReference type="Pfam" id="PF13445">
    <property type="entry name" value="zf-RING_UBOX"/>
    <property type="match status" value="1"/>
</dbReference>
<protein>
    <submittedName>
        <fullName evidence="12">Uncharacterized protein</fullName>
    </submittedName>
</protein>
<dbReference type="InterPro" id="IPR013320">
    <property type="entry name" value="ConA-like_dom_sf"/>
</dbReference>
<dbReference type="PROSITE" id="PS50119">
    <property type="entry name" value="ZF_BBOX"/>
    <property type="match status" value="1"/>
</dbReference>
<dbReference type="SMART" id="SM00589">
    <property type="entry name" value="PRY"/>
    <property type="match status" value="1"/>
</dbReference>
<evidence type="ECO:0000256" key="3">
    <source>
        <dbReference type="ARBA" id="ARBA00022771"/>
    </source>
</evidence>
<dbReference type="InterPro" id="IPR013083">
    <property type="entry name" value="Znf_RING/FYVE/PHD"/>
</dbReference>
<evidence type="ECO:0000256" key="6">
    <source>
        <dbReference type="ARBA" id="ARBA00023054"/>
    </source>
</evidence>
<dbReference type="GO" id="GO:0005737">
    <property type="term" value="C:cytoplasm"/>
    <property type="evidence" value="ECO:0007669"/>
    <property type="project" value="UniProtKB-ARBA"/>
</dbReference>
<dbReference type="InterPro" id="IPR000315">
    <property type="entry name" value="Znf_B-box"/>
</dbReference>
<feature type="domain" description="B box-type" evidence="10">
    <location>
        <begin position="83"/>
        <end position="123"/>
    </location>
</feature>
<dbReference type="InterPro" id="IPR043136">
    <property type="entry name" value="B30.2/SPRY_sf"/>
</dbReference>
<dbReference type="InterPro" id="IPR001841">
    <property type="entry name" value="Znf_RING"/>
</dbReference>
<dbReference type="EMBL" id="DYDO01000002">
    <property type="protein sequence ID" value="DBA30278.1"/>
    <property type="molecule type" value="Genomic_DNA"/>
</dbReference>
<evidence type="ECO:0000256" key="1">
    <source>
        <dbReference type="ARBA" id="ARBA00022588"/>
    </source>
</evidence>
<evidence type="ECO:0000259" key="11">
    <source>
        <dbReference type="PROSITE" id="PS50188"/>
    </source>
</evidence>
<evidence type="ECO:0000256" key="2">
    <source>
        <dbReference type="ARBA" id="ARBA00022723"/>
    </source>
</evidence>
<dbReference type="PANTHER" id="PTHR25465:SF41">
    <property type="entry name" value="E3 UBIQUITIN-PROTEIN LIGASE RNF135"/>
    <property type="match status" value="1"/>
</dbReference>
<comment type="caution">
    <text evidence="12">The sequence shown here is derived from an EMBL/GenBank/DDBJ whole genome shotgun (WGS) entry which is preliminary data.</text>
</comment>
<dbReference type="GO" id="GO:0008270">
    <property type="term" value="F:zinc ion binding"/>
    <property type="evidence" value="ECO:0007669"/>
    <property type="project" value="UniProtKB-KW"/>
</dbReference>
<evidence type="ECO:0000256" key="4">
    <source>
        <dbReference type="ARBA" id="ARBA00022833"/>
    </source>
</evidence>
<dbReference type="InterPro" id="IPR027370">
    <property type="entry name" value="Znf-RING_euk"/>
</dbReference>
<evidence type="ECO:0000256" key="5">
    <source>
        <dbReference type="ARBA" id="ARBA00022859"/>
    </source>
</evidence>